<dbReference type="InterPro" id="IPR032675">
    <property type="entry name" value="LRR_dom_sf"/>
</dbReference>
<keyword evidence="17" id="KW-0325">Glycoprotein</keyword>
<dbReference type="InterPro" id="IPR008271">
    <property type="entry name" value="Ser/Thr_kinase_AS"/>
</dbReference>
<keyword evidence="11 20" id="KW-0547">Nucleotide-binding</keyword>
<evidence type="ECO:0000256" key="13">
    <source>
        <dbReference type="ARBA" id="ARBA00022840"/>
    </source>
</evidence>
<evidence type="ECO:0000256" key="17">
    <source>
        <dbReference type="ARBA" id="ARBA00023180"/>
    </source>
</evidence>
<dbReference type="InterPro" id="IPR003591">
    <property type="entry name" value="Leu-rich_rpt_typical-subtyp"/>
</dbReference>
<dbReference type="SMART" id="SM00220">
    <property type="entry name" value="S_TKc"/>
    <property type="match status" value="1"/>
</dbReference>
<evidence type="ECO:0000256" key="5">
    <source>
        <dbReference type="ARBA" id="ARBA00022527"/>
    </source>
</evidence>
<evidence type="ECO:0000256" key="9">
    <source>
        <dbReference type="ARBA" id="ARBA00022729"/>
    </source>
</evidence>
<dbReference type="InterPro" id="IPR011009">
    <property type="entry name" value="Kinase-like_dom_sf"/>
</dbReference>
<dbReference type="SMART" id="SM00369">
    <property type="entry name" value="LRR_TYP"/>
    <property type="match status" value="6"/>
</dbReference>
<dbReference type="EMBL" id="GDJX01021759">
    <property type="protein sequence ID" value="JAT46177.1"/>
    <property type="molecule type" value="Transcribed_RNA"/>
</dbReference>
<dbReference type="EC" id="2.7.11.1" evidence="4"/>
<dbReference type="GO" id="GO:0005886">
    <property type="term" value="C:plasma membrane"/>
    <property type="evidence" value="ECO:0007669"/>
    <property type="project" value="UniProtKB-SubCell"/>
</dbReference>
<evidence type="ECO:0000256" key="15">
    <source>
        <dbReference type="ARBA" id="ARBA00023136"/>
    </source>
</evidence>
<evidence type="ECO:0000256" key="16">
    <source>
        <dbReference type="ARBA" id="ARBA00023170"/>
    </source>
</evidence>
<comment type="catalytic activity">
    <reaction evidence="18">
        <text>L-threonyl-[protein] + ATP = O-phospho-L-threonyl-[protein] + ADP + H(+)</text>
        <dbReference type="Rhea" id="RHEA:46608"/>
        <dbReference type="Rhea" id="RHEA-COMP:11060"/>
        <dbReference type="Rhea" id="RHEA-COMP:11605"/>
        <dbReference type="ChEBI" id="CHEBI:15378"/>
        <dbReference type="ChEBI" id="CHEBI:30013"/>
        <dbReference type="ChEBI" id="CHEBI:30616"/>
        <dbReference type="ChEBI" id="CHEBI:61977"/>
        <dbReference type="ChEBI" id="CHEBI:456216"/>
        <dbReference type="EC" id="2.7.11.1"/>
    </reaction>
</comment>
<dbReference type="Pfam" id="PF08263">
    <property type="entry name" value="LRRNT_2"/>
    <property type="match status" value="1"/>
</dbReference>
<dbReference type="InterPro" id="IPR017441">
    <property type="entry name" value="Protein_kinase_ATP_BS"/>
</dbReference>
<comment type="similarity">
    <text evidence="3">Belongs to the protein kinase superfamily. Ser/Thr protein kinase family.</text>
</comment>
<keyword evidence="15 21" id="KW-0472">Membrane</keyword>
<dbReference type="Gene3D" id="3.80.10.10">
    <property type="entry name" value="Ribonuclease Inhibitor"/>
    <property type="match status" value="3"/>
</dbReference>
<dbReference type="SUPFAM" id="SSF56112">
    <property type="entry name" value="Protein kinase-like (PK-like)"/>
    <property type="match status" value="1"/>
</dbReference>
<evidence type="ECO:0000256" key="11">
    <source>
        <dbReference type="ARBA" id="ARBA00022741"/>
    </source>
</evidence>
<dbReference type="PROSITE" id="PS50011">
    <property type="entry name" value="PROTEIN_KINASE_DOM"/>
    <property type="match status" value="1"/>
</dbReference>
<dbReference type="AlphaFoldDB" id="A0A1D1XUW2"/>
<dbReference type="PROSITE" id="PS00108">
    <property type="entry name" value="PROTEIN_KINASE_ST"/>
    <property type="match status" value="1"/>
</dbReference>
<keyword evidence="10" id="KW-0677">Repeat</keyword>
<dbReference type="FunFam" id="3.30.200.20:FF:000652">
    <property type="entry name" value="probably inactive leucine-rich repeat receptor-like protein kinase At5g06940"/>
    <property type="match status" value="1"/>
</dbReference>
<name>A0A1D1XUW2_9ARAE</name>
<evidence type="ECO:0000259" key="23">
    <source>
        <dbReference type="PROSITE" id="PS50011"/>
    </source>
</evidence>
<proteinExistence type="inferred from homology"/>
<dbReference type="PANTHER" id="PTHR48005:SF94">
    <property type="entry name" value="PROTEIN KINASE DOMAIN-CONTAINING PROTEIN"/>
    <property type="match status" value="1"/>
</dbReference>
<evidence type="ECO:0000256" key="2">
    <source>
        <dbReference type="ARBA" id="ARBA00004479"/>
    </source>
</evidence>
<dbReference type="PANTHER" id="PTHR48005">
    <property type="entry name" value="LEUCINE RICH REPEAT KINASE 2"/>
    <property type="match status" value="1"/>
</dbReference>
<gene>
    <name evidence="24" type="primary">At5g06940_1</name>
    <name evidence="24" type="ORF">g.68140</name>
</gene>
<dbReference type="FunFam" id="1.10.510.10:FF:000388">
    <property type="entry name" value="Leucine-rich repeat receptor-like tyrosine-protein kinase PXC3"/>
    <property type="match status" value="1"/>
</dbReference>
<feature type="binding site" evidence="20">
    <location>
        <position position="627"/>
    </location>
    <ligand>
        <name>ATP</name>
        <dbReference type="ChEBI" id="CHEBI:30616"/>
    </ligand>
</feature>
<dbReference type="InterPro" id="IPR051420">
    <property type="entry name" value="Ser_Thr_Kinases_DiverseReg"/>
</dbReference>
<evidence type="ECO:0000256" key="22">
    <source>
        <dbReference type="SAM" id="SignalP"/>
    </source>
</evidence>
<dbReference type="Gene3D" id="1.10.510.10">
    <property type="entry name" value="Transferase(Phosphotransferase) domain 1"/>
    <property type="match status" value="1"/>
</dbReference>
<keyword evidence="16 24" id="KW-0675">Receptor</keyword>
<dbReference type="SUPFAM" id="SSF52058">
    <property type="entry name" value="L domain-like"/>
    <property type="match status" value="2"/>
</dbReference>
<evidence type="ECO:0000256" key="14">
    <source>
        <dbReference type="ARBA" id="ARBA00022989"/>
    </source>
</evidence>
<keyword evidence="9 22" id="KW-0732">Signal</keyword>
<keyword evidence="12 24" id="KW-0418">Kinase</keyword>
<dbReference type="InterPro" id="IPR013210">
    <property type="entry name" value="LRR_N_plant-typ"/>
</dbReference>
<evidence type="ECO:0000256" key="18">
    <source>
        <dbReference type="ARBA" id="ARBA00047899"/>
    </source>
</evidence>
<keyword evidence="6" id="KW-0433">Leucine-rich repeat</keyword>
<evidence type="ECO:0000256" key="12">
    <source>
        <dbReference type="ARBA" id="ARBA00022777"/>
    </source>
</evidence>
<evidence type="ECO:0000256" key="3">
    <source>
        <dbReference type="ARBA" id="ARBA00008684"/>
    </source>
</evidence>
<evidence type="ECO:0000256" key="10">
    <source>
        <dbReference type="ARBA" id="ARBA00022737"/>
    </source>
</evidence>
<dbReference type="GO" id="GO:0005524">
    <property type="term" value="F:ATP binding"/>
    <property type="evidence" value="ECO:0007669"/>
    <property type="project" value="UniProtKB-UniRule"/>
</dbReference>
<keyword evidence="7" id="KW-0808">Transferase</keyword>
<evidence type="ECO:0000256" key="8">
    <source>
        <dbReference type="ARBA" id="ARBA00022692"/>
    </source>
</evidence>
<dbReference type="FunFam" id="3.80.10.10:FF:000516">
    <property type="entry name" value="Leucine-rich repeat family protein"/>
    <property type="match status" value="1"/>
</dbReference>
<organism evidence="24">
    <name type="scientific">Anthurium amnicola</name>
    <dbReference type="NCBI Taxonomy" id="1678845"/>
    <lineage>
        <taxon>Eukaryota</taxon>
        <taxon>Viridiplantae</taxon>
        <taxon>Streptophyta</taxon>
        <taxon>Embryophyta</taxon>
        <taxon>Tracheophyta</taxon>
        <taxon>Spermatophyta</taxon>
        <taxon>Magnoliopsida</taxon>
        <taxon>Liliopsida</taxon>
        <taxon>Araceae</taxon>
        <taxon>Pothoideae</taxon>
        <taxon>Potheae</taxon>
        <taxon>Anthurium</taxon>
    </lineage>
</organism>
<evidence type="ECO:0000256" key="21">
    <source>
        <dbReference type="SAM" id="Phobius"/>
    </source>
</evidence>
<evidence type="ECO:0000256" key="6">
    <source>
        <dbReference type="ARBA" id="ARBA00022614"/>
    </source>
</evidence>
<dbReference type="Pfam" id="PF00560">
    <property type="entry name" value="LRR_1"/>
    <property type="match status" value="6"/>
</dbReference>
<keyword evidence="8 21" id="KW-0812">Transmembrane</keyword>
<dbReference type="PROSITE" id="PS00107">
    <property type="entry name" value="PROTEIN_KINASE_ATP"/>
    <property type="match status" value="1"/>
</dbReference>
<comment type="subcellular location">
    <subcellularLocation>
        <location evidence="1">Cell membrane</location>
        <topology evidence="1">Single-pass membrane protein</topology>
    </subcellularLocation>
    <subcellularLocation>
        <location evidence="2">Membrane</location>
        <topology evidence="2">Single-pass type I membrane protein</topology>
    </subcellularLocation>
</comment>
<keyword evidence="5" id="KW-0723">Serine/threonine-protein kinase</keyword>
<dbReference type="Pfam" id="PF00069">
    <property type="entry name" value="Pkinase"/>
    <property type="match status" value="1"/>
</dbReference>
<evidence type="ECO:0000313" key="24">
    <source>
        <dbReference type="EMBL" id="JAT46177.1"/>
    </source>
</evidence>
<evidence type="ECO:0000256" key="4">
    <source>
        <dbReference type="ARBA" id="ARBA00012513"/>
    </source>
</evidence>
<keyword evidence="14 21" id="KW-1133">Transmembrane helix</keyword>
<dbReference type="CDD" id="cd14066">
    <property type="entry name" value="STKc_IRAK"/>
    <property type="match status" value="1"/>
</dbReference>
<comment type="catalytic activity">
    <reaction evidence="19">
        <text>L-seryl-[protein] + ATP = O-phospho-L-seryl-[protein] + ADP + H(+)</text>
        <dbReference type="Rhea" id="RHEA:17989"/>
        <dbReference type="Rhea" id="RHEA-COMP:9863"/>
        <dbReference type="Rhea" id="RHEA-COMP:11604"/>
        <dbReference type="ChEBI" id="CHEBI:15378"/>
        <dbReference type="ChEBI" id="CHEBI:29999"/>
        <dbReference type="ChEBI" id="CHEBI:30616"/>
        <dbReference type="ChEBI" id="CHEBI:83421"/>
        <dbReference type="ChEBI" id="CHEBI:456216"/>
        <dbReference type="EC" id="2.7.11.1"/>
    </reaction>
</comment>
<dbReference type="PRINTS" id="PR00019">
    <property type="entry name" value="LEURICHRPT"/>
</dbReference>
<keyword evidence="13 20" id="KW-0067">ATP-binding</keyword>
<feature type="transmembrane region" description="Helical" evidence="21">
    <location>
        <begin position="537"/>
        <end position="560"/>
    </location>
</feature>
<evidence type="ECO:0000256" key="1">
    <source>
        <dbReference type="ARBA" id="ARBA00004162"/>
    </source>
</evidence>
<dbReference type="InterPro" id="IPR001611">
    <property type="entry name" value="Leu-rich_rpt"/>
</dbReference>
<sequence>MAATISPPPFFLLYLLPLLSLLTMAGCSSEADLLLAFRSSVEDPSGGLSGWSPAATHVCNWTGVTCSSQPGSAAAVTSLELRNLNLSGEISLSLCRLTRLSRLDLSGNAFNQPIPLHFSQCTSLQALNLSSNLMWGTLPDQISLLSSLISLDLSRNRIEGPIPPGLGALRRLQVLNLGSNSFTGTLHPSVLGNLTELIHLDLSQNPSLSSELPQDMGKLEKLQKVLMKSSGLYGNIPPSFLGLYHLVVLDLSQNNLSGSIPLGFGLGLAELVYLDLSQNKLSGTFPVHVCYGKLLSELSLHTNSFTGVLPGSLDKCSSLERLQLQNSGFSGDFPSGLWSLPKLTILRAENNGFSGEMPDSVRSASRLEQVQIDNNGFTGSIPMGLGMVSSLYRFSASLNGFHGELPDNFCDSPVMSIMNLSHNSLSGSIPSPRNCRKLVSLSLAGNHFTGEIPSSLAQLPVLTYIDLSDNDLTGGIPLGLQNLKLALFNVSFNQLSGEVPLSWISGLPASFLQGNPGLCGPGLPNPCGEVKHRRRNIGLICALTSMAFVVGVLLLAAGMYAKHRASLLRRVWGPLPASWKSVFYYPLRITEDDLLAGLNERNCVGRGSFGEVFMMQTPGGDVVAVKKLMCSSSLSTRSLRAEMKTLAKTRHKNVTKLLGFCHSEGFILLVYEFLPKGSLGDAISRSDFSLEWPIRLRIALGAARGLTYLHRDYVPKLLHRDIKSKNILLDVDFEPKVTDFGLDHIVGEASYQSSMASELGSFCYMAPEHGYSKRATEKMDVYSFGVVLLELITGRPAEQPESRGSLDVVKWVRRKINRTNGSFQILDPKISTSSQQEMLGALDLALRCTSVIPEKRPTMLEVVRSLQSLEPIVDPPPVLLGEFSNSSEH</sequence>
<protein>
    <recommendedName>
        <fullName evidence="4">non-specific serine/threonine protein kinase</fullName>
        <ecNumber evidence="4">2.7.11.1</ecNumber>
    </recommendedName>
</protein>
<dbReference type="Gene3D" id="3.30.200.20">
    <property type="entry name" value="Phosphorylase Kinase, domain 1"/>
    <property type="match status" value="1"/>
</dbReference>
<feature type="domain" description="Protein kinase" evidence="23">
    <location>
        <begin position="598"/>
        <end position="873"/>
    </location>
</feature>
<reference evidence="24" key="1">
    <citation type="submission" date="2015-07" db="EMBL/GenBank/DDBJ databases">
        <title>Transcriptome Assembly of Anthurium amnicola.</title>
        <authorList>
            <person name="Suzuki J."/>
        </authorList>
    </citation>
    <scope>NUCLEOTIDE SEQUENCE</scope>
</reference>
<dbReference type="InterPro" id="IPR000719">
    <property type="entry name" value="Prot_kinase_dom"/>
</dbReference>
<dbReference type="GO" id="GO:0004674">
    <property type="term" value="F:protein serine/threonine kinase activity"/>
    <property type="evidence" value="ECO:0007669"/>
    <property type="project" value="UniProtKB-KW"/>
</dbReference>
<accession>A0A1D1XUW2</accession>
<evidence type="ECO:0000256" key="7">
    <source>
        <dbReference type="ARBA" id="ARBA00022679"/>
    </source>
</evidence>
<feature type="signal peptide" evidence="22">
    <location>
        <begin position="1"/>
        <end position="27"/>
    </location>
</feature>
<dbReference type="FunFam" id="3.80.10.10:FF:000534">
    <property type="entry name" value="Probably inactive leucine-rich repeat receptor-like protein kinase At5g06940"/>
    <property type="match status" value="1"/>
</dbReference>
<evidence type="ECO:0000256" key="19">
    <source>
        <dbReference type="ARBA" id="ARBA00048679"/>
    </source>
</evidence>
<evidence type="ECO:0000256" key="20">
    <source>
        <dbReference type="PROSITE-ProRule" id="PRU10141"/>
    </source>
</evidence>
<feature type="chain" id="PRO_5008899726" description="non-specific serine/threonine protein kinase" evidence="22">
    <location>
        <begin position="28"/>
        <end position="889"/>
    </location>
</feature>